<dbReference type="OrthoDB" id="7433116at2"/>
<comment type="caution">
    <text evidence="3">The sequence shown here is derived from an EMBL/GenBank/DDBJ whole genome shotgun (WGS) entry which is preliminary data.</text>
</comment>
<dbReference type="InterPro" id="IPR001543">
    <property type="entry name" value="FliN-like_C"/>
</dbReference>
<gene>
    <name evidence="3" type="ORF">SLNSH_21040</name>
</gene>
<feature type="domain" description="Flagellar motor switch protein FliN-like C-terminal" evidence="2">
    <location>
        <begin position="51"/>
        <end position="117"/>
    </location>
</feature>
<protein>
    <recommendedName>
        <fullName evidence="2">Flagellar motor switch protein FliN-like C-terminal domain-containing protein</fullName>
    </recommendedName>
</protein>
<dbReference type="Gene3D" id="2.30.330.10">
    <property type="entry name" value="SpoA-like"/>
    <property type="match status" value="1"/>
</dbReference>
<dbReference type="EMBL" id="PVZS01000033">
    <property type="protein sequence ID" value="PSC02999.1"/>
    <property type="molecule type" value="Genomic_DNA"/>
</dbReference>
<dbReference type="GO" id="GO:0071978">
    <property type="term" value="P:bacterial-type flagellum-dependent swarming motility"/>
    <property type="evidence" value="ECO:0007669"/>
    <property type="project" value="TreeGrafter"/>
</dbReference>
<dbReference type="PANTHER" id="PTHR30034">
    <property type="entry name" value="FLAGELLAR MOTOR SWITCH PROTEIN FLIM"/>
    <property type="match status" value="1"/>
</dbReference>
<dbReference type="InterPro" id="IPR036429">
    <property type="entry name" value="SpoA-like_sf"/>
</dbReference>
<dbReference type="Proteomes" id="UP000239772">
    <property type="component" value="Unassembled WGS sequence"/>
</dbReference>
<dbReference type="SUPFAM" id="SSF101801">
    <property type="entry name" value="Surface presentation of antigens (SPOA)"/>
    <property type="match status" value="1"/>
</dbReference>
<evidence type="ECO:0000313" key="4">
    <source>
        <dbReference type="Proteomes" id="UP000239772"/>
    </source>
</evidence>
<dbReference type="AlphaFoldDB" id="A0A2T1HN42"/>
<accession>A0A2T1HN42</accession>
<dbReference type="Pfam" id="PF01052">
    <property type="entry name" value="FliMN_C"/>
    <property type="match status" value="1"/>
</dbReference>
<sequence>MLSLHWTRGGGQEAPRLSIYAPRTAASTSAPIRIRFRVSVERRVASGLDIVGVDISIVLGRSRMPIHQLLRMGRGAVIALDSAEGDEVEILANDMPIAKGTVVVSGTVITVEVKELLRRPGSEKLSA</sequence>
<reference evidence="4" key="1">
    <citation type="submission" date="2018-03" db="EMBL/GenBank/DDBJ databases">
        <authorList>
            <person name="Sun L."/>
            <person name="Liu H."/>
            <person name="Chen W."/>
            <person name="Huang K."/>
            <person name="Liu W."/>
            <person name="Gao X."/>
        </authorList>
    </citation>
    <scope>NUCLEOTIDE SEQUENCE [LARGE SCALE GENOMIC DNA]</scope>
    <source>
        <strain evidence="4">SH9</strain>
    </source>
</reference>
<dbReference type="GO" id="GO:0003774">
    <property type="term" value="F:cytoskeletal motor activity"/>
    <property type="evidence" value="ECO:0007669"/>
    <property type="project" value="InterPro"/>
</dbReference>
<dbReference type="GO" id="GO:0050918">
    <property type="term" value="P:positive chemotaxis"/>
    <property type="evidence" value="ECO:0007669"/>
    <property type="project" value="TreeGrafter"/>
</dbReference>
<comment type="similarity">
    <text evidence="1">Belongs to the FliN/MopA/SpaO family.</text>
</comment>
<dbReference type="InterPro" id="IPR001172">
    <property type="entry name" value="FliN_T3SS_HrcQb"/>
</dbReference>
<keyword evidence="4" id="KW-1185">Reference proteome</keyword>
<evidence type="ECO:0000259" key="2">
    <source>
        <dbReference type="Pfam" id="PF01052"/>
    </source>
</evidence>
<organism evidence="3 4">
    <name type="scientific">Alsobacter soli</name>
    <dbReference type="NCBI Taxonomy" id="2109933"/>
    <lineage>
        <taxon>Bacteria</taxon>
        <taxon>Pseudomonadati</taxon>
        <taxon>Pseudomonadota</taxon>
        <taxon>Alphaproteobacteria</taxon>
        <taxon>Hyphomicrobiales</taxon>
        <taxon>Alsobacteraceae</taxon>
        <taxon>Alsobacter</taxon>
    </lineage>
</organism>
<proteinExistence type="inferred from homology"/>
<evidence type="ECO:0000313" key="3">
    <source>
        <dbReference type="EMBL" id="PSC02999.1"/>
    </source>
</evidence>
<dbReference type="PRINTS" id="PR00956">
    <property type="entry name" value="FLGMOTORFLIN"/>
</dbReference>
<name>A0A2T1HN42_9HYPH</name>
<dbReference type="GO" id="GO:0009425">
    <property type="term" value="C:bacterial-type flagellum basal body"/>
    <property type="evidence" value="ECO:0007669"/>
    <property type="project" value="InterPro"/>
</dbReference>
<evidence type="ECO:0000256" key="1">
    <source>
        <dbReference type="ARBA" id="ARBA00009226"/>
    </source>
</evidence>
<dbReference type="PANTHER" id="PTHR30034:SF6">
    <property type="entry name" value="YOP PROTEINS TRANSLOCATION PROTEIN Q"/>
    <property type="match status" value="1"/>
</dbReference>